<evidence type="ECO:0000256" key="1">
    <source>
        <dbReference type="SAM" id="Phobius"/>
    </source>
</evidence>
<keyword evidence="3" id="KW-1185">Reference proteome</keyword>
<name>A0A6G1CHZ9_9ORYZ</name>
<protein>
    <submittedName>
        <fullName evidence="2">Uncharacterized protein</fullName>
    </submittedName>
</protein>
<keyword evidence="1" id="KW-0472">Membrane</keyword>
<dbReference type="Proteomes" id="UP000479710">
    <property type="component" value="Unassembled WGS sequence"/>
</dbReference>
<keyword evidence="1" id="KW-1133">Transmembrane helix</keyword>
<sequence length="62" mass="7033">MEEDKPRAPACPGMEDKVRVEVVVDEACARRRTRWAERRAVTGVSWLGGGGVLAWWEMFCPQ</sequence>
<proteinExistence type="predicted"/>
<evidence type="ECO:0000313" key="3">
    <source>
        <dbReference type="Proteomes" id="UP000479710"/>
    </source>
</evidence>
<organism evidence="2 3">
    <name type="scientific">Oryza meyeriana var. granulata</name>
    <dbReference type="NCBI Taxonomy" id="110450"/>
    <lineage>
        <taxon>Eukaryota</taxon>
        <taxon>Viridiplantae</taxon>
        <taxon>Streptophyta</taxon>
        <taxon>Embryophyta</taxon>
        <taxon>Tracheophyta</taxon>
        <taxon>Spermatophyta</taxon>
        <taxon>Magnoliopsida</taxon>
        <taxon>Liliopsida</taxon>
        <taxon>Poales</taxon>
        <taxon>Poaceae</taxon>
        <taxon>BOP clade</taxon>
        <taxon>Oryzoideae</taxon>
        <taxon>Oryzeae</taxon>
        <taxon>Oryzinae</taxon>
        <taxon>Oryza</taxon>
        <taxon>Oryza meyeriana</taxon>
    </lineage>
</organism>
<dbReference type="EMBL" id="SPHZ02000009">
    <property type="protein sequence ID" value="KAF0899760.1"/>
    <property type="molecule type" value="Genomic_DNA"/>
</dbReference>
<comment type="caution">
    <text evidence="2">The sequence shown here is derived from an EMBL/GenBank/DDBJ whole genome shotgun (WGS) entry which is preliminary data.</text>
</comment>
<accession>A0A6G1CHZ9</accession>
<reference evidence="2 3" key="1">
    <citation type="submission" date="2019-11" db="EMBL/GenBank/DDBJ databases">
        <title>Whole genome sequence of Oryza granulata.</title>
        <authorList>
            <person name="Li W."/>
        </authorList>
    </citation>
    <scope>NUCLEOTIDE SEQUENCE [LARGE SCALE GENOMIC DNA]</scope>
    <source>
        <strain evidence="3">cv. Menghai</strain>
        <tissue evidence="2">Leaf</tissue>
    </source>
</reference>
<keyword evidence="1" id="KW-0812">Transmembrane</keyword>
<evidence type="ECO:0000313" key="2">
    <source>
        <dbReference type="EMBL" id="KAF0899760.1"/>
    </source>
</evidence>
<feature type="transmembrane region" description="Helical" evidence="1">
    <location>
        <begin position="40"/>
        <end position="56"/>
    </location>
</feature>
<dbReference type="AlphaFoldDB" id="A0A6G1CHZ9"/>
<gene>
    <name evidence="2" type="ORF">E2562_024083</name>
</gene>